<dbReference type="GO" id="GO:0005850">
    <property type="term" value="C:eukaryotic translation initiation factor 2 complex"/>
    <property type="evidence" value="ECO:0007669"/>
    <property type="project" value="TreeGrafter"/>
</dbReference>
<evidence type="ECO:0000256" key="4">
    <source>
        <dbReference type="ARBA" id="ARBA00022917"/>
    </source>
</evidence>
<evidence type="ECO:0000259" key="6">
    <source>
        <dbReference type="PROSITE" id="PS50126"/>
    </source>
</evidence>
<dbReference type="Gene3D" id="3.30.70.1130">
    <property type="entry name" value="EIF_2_alpha"/>
    <property type="match status" value="1"/>
</dbReference>
<protein>
    <submittedName>
        <fullName evidence="7">Eukaryotic translation initiation factor 2 subunit alpha-like</fullName>
    </submittedName>
</protein>
<feature type="domain" description="S1 motif" evidence="6">
    <location>
        <begin position="17"/>
        <end position="88"/>
    </location>
</feature>
<dbReference type="GO" id="GO:0003723">
    <property type="term" value="F:RNA binding"/>
    <property type="evidence" value="ECO:0007669"/>
    <property type="project" value="InterPro"/>
</dbReference>
<evidence type="ECO:0000256" key="3">
    <source>
        <dbReference type="ARBA" id="ARBA00022553"/>
    </source>
</evidence>
<reference evidence="8" key="1">
    <citation type="journal article" date="2019" name="Plant Biotechnol. J.">
        <title>Genome sequencing of the Australian wild diploid species Gossypium australe highlights disease resistance and delayed gland morphogenesis.</title>
        <authorList>
            <person name="Cai Y."/>
            <person name="Cai X."/>
            <person name="Wang Q."/>
            <person name="Wang P."/>
            <person name="Zhang Y."/>
            <person name="Cai C."/>
            <person name="Xu Y."/>
            <person name="Wang K."/>
            <person name="Zhou Z."/>
            <person name="Wang C."/>
            <person name="Geng S."/>
            <person name="Li B."/>
            <person name="Dong Q."/>
            <person name="Hou Y."/>
            <person name="Wang H."/>
            <person name="Ai P."/>
            <person name="Liu Z."/>
            <person name="Yi F."/>
            <person name="Sun M."/>
            <person name="An G."/>
            <person name="Cheng J."/>
            <person name="Zhang Y."/>
            <person name="Shi Q."/>
            <person name="Xie Y."/>
            <person name="Shi X."/>
            <person name="Chang Y."/>
            <person name="Huang F."/>
            <person name="Chen Y."/>
            <person name="Hong S."/>
            <person name="Mi L."/>
            <person name="Sun Q."/>
            <person name="Zhang L."/>
            <person name="Zhou B."/>
            <person name="Peng R."/>
            <person name="Zhang X."/>
            <person name="Liu F."/>
        </authorList>
    </citation>
    <scope>NUCLEOTIDE SEQUENCE [LARGE SCALE GENOMIC DNA]</scope>
    <source>
        <strain evidence="8">cv. PA1801</strain>
    </source>
</reference>
<dbReference type="GO" id="GO:0043022">
    <property type="term" value="F:ribosome binding"/>
    <property type="evidence" value="ECO:0007669"/>
    <property type="project" value="TreeGrafter"/>
</dbReference>
<dbReference type="OrthoDB" id="1685042at2759"/>
<dbReference type="CDD" id="cd04452">
    <property type="entry name" value="S1_IF2_alpha"/>
    <property type="match status" value="1"/>
</dbReference>
<evidence type="ECO:0000256" key="5">
    <source>
        <dbReference type="SAM" id="MobiDB-lite"/>
    </source>
</evidence>
<dbReference type="Gene3D" id="1.10.150.190">
    <property type="entry name" value="Translation initiation factor 2, subunit 1, domain 2"/>
    <property type="match status" value="2"/>
</dbReference>
<keyword evidence="4" id="KW-0648">Protein biosynthesis</keyword>
<dbReference type="SUPFAM" id="SSF116742">
    <property type="entry name" value="eIF2alpha middle domain-like"/>
    <property type="match status" value="1"/>
</dbReference>
<dbReference type="PANTHER" id="PTHR10602">
    <property type="entry name" value="EUKARYOTIC TRANSLATION INITIATION FACTOR 2 SUBUNIT 1"/>
    <property type="match status" value="1"/>
</dbReference>
<dbReference type="InterPro" id="IPR024055">
    <property type="entry name" value="TIF2_asu_C"/>
</dbReference>
<gene>
    <name evidence="7" type="ORF">EPI10_026867</name>
</gene>
<feature type="compositionally biased region" description="Acidic residues" evidence="5">
    <location>
        <begin position="338"/>
        <end position="359"/>
    </location>
</feature>
<proteinExistence type="inferred from homology"/>
<evidence type="ECO:0000256" key="1">
    <source>
        <dbReference type="ARBA" id="ARBA00007223"/>
    </source>
</evidence>
<dbReference type="Gene3D" id="2.40.50.140">
    <property type="entry name" value="Nucleic acid-binding proteins"/>
    <property type="match status" value="1"/>
</dbReference>
<organism evidence="7 8">
    <name type="scientific">Gossypium australe</name>
    <dbReference type="NCBI Taxonomy" id="47621"/>
    <lineage>
        <taxon>Eukaryota</taxon>
        <taxon>Viridiplantae</taxon>
        <taxon>Streptophyta</taxon>
        <taxon>Embryophyta</taxon>
        <taxon>Tracheophyta</taxon>
        <taxon>Spermatophyta</taxon>
        <taxon>Magnoliopsida</taxon>
        <taxon>eudicotyledons</taxon>
        <taxon>Gunneridae</taxon>
        <taxon>Pentapetalae</taxon>
        <taxon>rosids</taxon>
        <taxon>malvids</taxon>
        <taxon>Malvales</taxon>
        <taxon>Malvaceae</taxon>
        <taxon>Malvoideae</taxon>
        <taxon>Gossypium</taxon>
    </lineage>
</organism>
<comment type="similarity">
    <text evidence="1">Belongs to the eIF-2-alpha family.</text>
</comment>
<dbReference type="FunFam" id="1.10.150.190:FF:000003">
    <property type="entry name" value="Eukaryotic translation initiation factor 2 subunit alpha"/>
    <property type="match status" value="1"/>
</dbReference>
<dbReference type="FunFam" id="2.40.50.140:FF:000015">
    <property type="entry name" value="Eukaryotic translation initiation factor 2 subunit alpha"/>
    <property type="match status" value="1"/>
</dbReference>
<accession>A0A5B6URT4</accession>
<evidence type="ECO:0000313" key="7">
    <source>
        <dbReference type="EMBL" id="KAA3460173.1"/>
    </source>
</evidence>
<keyword evidence="8" id="KW-1185">Reference proteome</keyword>
<keyword evidence="3" id="KW-0597">Phosphoprotein</keyword>
<keyword evidence="2 7" id="KW-0396">Initiation factor</keyword>
<dbReference type="SMART" id="SM00316">
    <property type="entry name" value="S1"/>
    <property type="match status" value="1"/>
</dbReference>
<dbReference type="InterPro" id="IPR024054">
    <property type="entry name" value="TIF2_asu_middle_sf"/>
</dbReference>
<dbReference type="EMBL" id="SMMG02000009">
    <property type="protein sequence ID" value="KAA3460173.1"/>
    <property type="molecule type" value="Genomic_DNA"/>
</dbReference>
<dbReference type="Pfam" id="PF07541">
    <property type="entry name" value="EIF_2_alpha"/>
    <property type="match status" value="1"/>
</dbReference>
<dbReference type="FunFam" id="3.30.70.1130:FF:000001">
    <property type="entry name" value="Eukaryotic translation initiation factor 2 subunit 1"/>
    <property type="match status" value="1"/>
</dbReference>
<dbReference type="PROSITE" id="PS50126">
    <property type="entry name" value="S1"/>
    <property type="match status" value="1"/>
</dbReference>
<dbReference type="GO" id="GO:0033290">
    <property type="term" value="C:eukaryotic 48S preinitiation complex"/>
    <property type="evidence" value="ECO:0007669"/>
    <property type="project" value="TreeGrafter"/>
</dbReference>
<dbReference type="AlphaFoldDB" id="A0A5B6URT4"/>
<dbReference type="InterPro" id="IPR011488">
    <property type="entry name" value="TIF_2_asu"/>
</dbReference>
<feature type="region of interest" description="Disordered" evidence="5">
    <location>
        <begin position="332"/>
        <end position="368"/>
    </location>
</feature>
<dbReference type="GO" id="GO:0003743">
    <property type="term" value="F:translation initiation factor activity"/>
    <property type="evidence" value="ECO:0007669"/>
    <property type="project" value="UniProtKB-KW"/>
</dbReference>
<dbReference type="Proteomes" id="UP000325315">
    <property type="component" value="Unassembled WGS sequence"/>
</dbReference>
<dbReference type="PANTHER" id="PTHR10602:SF0">
    <property type="entry name" value="EUKARYOTIC TRANSLATION INITIATION FACTOR 2 SUBUNIT 1"/>
    <property type="match status" value="1"/>
</dbReference>
<evidence type="ECO:0000313" key="8">
    <source>
        <dbReference type="Proteomes" id="UP000325315"/>
    </source>
</evidence>
<dbReference type="SUPFAM" id="SSF50249">
    <property type="entry name" value="Nucleic acid-binding proteins"/>
    <property type="match status" value="1"/>
</dbReference>
<sequence length="368" mass="41736">MPNLECRMYEAKYPEVDMAVMIQVKNIADMGAYVSLLEYNNIEGMILFSELSRRRIRSVSSLIKVGRTEPVMVLRVDKEKGYIDLSKRRVSEEDIQACEERYNKSKLVHSIMRHVAETLGIDLEIQELHCAIFVFLLEGNLTGQHKTQLLYVELYIKIGWPLYRKYGHAFEAFKIIVTDPDSVLNTLTCEVKKPGPDGQEVTEVVPAVTEEVKDALVKNIRRRMTPQPLKIRADIEMKCFQFDGVLHIKEAMRKAEAAGNDDCPVKIKLVAPPLYVLTTQTLDKEQGIAILNKAITACTEAIEYHKGKLVVKEQPRAVSERDDKLLAEHMAKLRNDNEEVSGDEDSEEEEDTGMGEVDVENAGHGIME</sequence>
<evidence type="ECO:0000256" key="2">
    <source>
        <dbReference type="ARBA" id="ARBA00022540"/>
    </source>
</evidence>
<dbReference type="InterPro" id="IPR044126">
    <property type="entry name" value="S1_IF2_alpha"/>
</dbReference>
<name>A0A5B6URT4_9ROSI</name>
<dbReference type="InterPro" id="IPR003029">
    <property type="entry name" value="S1_domain"/>
</dbReference>
<dbReference type="SUPFAM" id="SSF110993">
    <property type="entry name" value="eIF-2-alpha, C-terminal domain"/>
    <property type="match status" value="1"/>
</dbReference>
<dbReference type="Pfam" id="PF00575">
    <property type="entry name" value="S1"/>
    <property type="match status" value="1"/>
</dbReference>
<comment type="caution">
    <text evidence="7">The sequence shown here is derived from an EMBL/GenBank/DDBJ whole genome shotgun (WGS) entry which is preliminary data.</text>
</comment>
<dbReference type="InterPro" id="IPR012340">
    <property type="entry name" value="NA-bd_OB-fold"/>
</dbReference>